<evidence type="ECO:0000313" key="2">
    <source>
        <dbReference type="EMBL" id="KAL3868118.1"/>
    </source>
</evidence>
<dbReference type="EMBL" id="JBJQND010000008">
    <property type="protein sequence ID" value="KAL3868118.1"/>
    <property type="molecule type" value="Genomic_DNA"/>
</dbReference>
<gene>
    <name evidence="2" type="ORF">ACJMK2_040954</name>
</gene>
<accession>A0ABD3W5F7</accession>
<evidence type="ECO:0000256" key="1">
    <source>
        <dbReference type="SAM" id="MobiDB-lite"/>
    </source>
</evidence>
<name>A0ABD3W5F7_SINWO</name>
<feature type="region of interest" description="Disordered" evidence="1">
    <location>
        <begin position="1"/>
        <end position="20"/>
    </location>
</feature>
<comment type="caution">
    <text evidence="2">The sequence shown here is derived from an EMBL/GenBank/DDBJ whole genome shotgun (WGS) entry which is preliminary data.</text>
</comment>
<organism evidence="2 3">
    <name type="scientific">Sinanodonta woodiana</name>
    <name type="common">Chinese pond mussel</name>
    <name type="synonym">Anodonta woodiana</name>
    <dbReference type="NCBI Taxonomy" id="1069815"/>
    <lineage>
        <taxon>Eukaryota</taxon>
        <taxon>Metazoa</taxon>
        <taxon>Spiralia</taxon>
        <taxon>Lophotrochozoa</taxon>
        <taxon>Mollusca</taxon>
        <taxon>Bivalvia</taxon>
        <taxon>Autobranchia</taxon>
        <taxon>Heteroconchia</taxon>
        <taxon>Palaeoheterodonta</taxon>
        <taxon>Unionida</taxon>
        <taxon>Unionoidea</taxon>
        <taxon>Unionidae</taxon>
        <taxon>Unioninae</taxon>
        <taxon>Sinanodonta</taxon>
    </lineage>
</organism>
<dbReference type="AlphaFoldDB" id="A0ABD3W5F7"/>
<evidence type="ECO:0000313" key="3">
    <source>
        <dbReference type="Proteomes" id="UP001634394"/>
    </source>
</evidence>
<proteinExistence type="predicted"/>
<keyword evidence="3" id="KW-1185">Reference proteome</keyword>
<sequence>MAPPRKECSDFAGNYSRSRGKVQQSNRGSYVYMTCIRPTEIALQYGNLRE</sequence>
<reference evidence="2 3" key="1">
    <citation type="submission" date="2024-11" db="EMBL/GenBank/DDBJ databases">
        <title>Chromosome-level genome assembly of the freshwater bivalve Anodonta woodiana.</title>
        <authorList>
            <person name="Chen X."/>
        </authorList>
    </citation>
    <scope>NUCLEOTIDE SEQUENCE [LARGE SCALE GENOMIC DNA]</scope>
    <source>
        <strain evidence="2">MN2024</strain>
        <tissue evidence="2">Gills</tissue>
    </source>
</reference>
<feature type="non-terminal residue" evidence="2">
    <location>
        <position position="50"/>
    </location>
</feature>
<dbReference type="Proteomes" id="UP001634394">
    <property type="component" value="Unassembled WGS sequence"/>
</dbReference>
<protein>
    <submittedName>
        <fullName evidence="2">Uncharacterized protein</fullName>
    </submittedName>
</protein>